<sequence>MKLPKKLPEFILVAMVCLMIGYGTGAVLTERKKMVTLENSVALKWSDGVSDSPPLGAHVYLEPHMDGKSVRLRVYIGRERPQFFMLGRNGEIDVVRDAQQASRKWSSILWMSDGLHVGGDGNRTRYFVPYNKIKPIN</sequence>
<reference evidence="1" key="1">
    <citation type="submission" date="2018-05" db="EMBL/GenBank/DDBJ databases">
        <authorList>
            <person name="Lanie J.A."/>
            <person name="Ng W.-L."/>
            <person name="Kazmierczak K.M."/>
            <person name="Andrzejewski T.M."/>
            <person name="Davidsen T.M."/>
            <person name="Wayne K.J."/>
            <person name="Tettelin H."/>
            <person name="Glass J.I."/>
            <person name="Rusch D."/>
            <person name="Podicherti R."/>
            <person name="Tsui H.-C.T."/>
            <person name="Winkler M.E."/>
        </authorList>
    </citation>
    <scope>NUCLEOTIDE SEQUENCE</scope>
</reference>
<evidence type="ECO:0000313" key="1">
    <source>
        <dbReference type="EMBL" id="SVC63663.1"/>
    </source>
</evidence>
<proteinExistence type="predicted"/>
<dbReference type="EMBL" id="UINC01102215">
    <property type="protein sequence ID" value="SVC63663.1"/>
    <property type="molecule type" value="Genomic_DNA"/>
</dbReference>
<organism evidence="1">
    <name type="scientific">marine metagenome</name>
    <dbReference type="NCBI Taxonomy" id="408172"/>
    <lineage>
        <taxon>unclassified sequences</taxon>
        <taxon>metagenomes</taxon>
        <taxon>ecological metagenomes</taxon>
    </lineage>
</organism>
<dbReference type="AlphaFoldDB" id="A0A382NR65"/>
<name>A0A382NR65_9ZZZZ</name>
<accession>A0A382NR65</accession>
<protein>
    <submittedName>
        <fullName evidence="1">Uncharacterized protein</fullName>
    </submittedName>
</protein>
<gene>
    <name evidence="1" type="ORF">METZ01_LOCUS316517</name>
</gene>